<protein>
    <submittedName>
        <fullName evidence="3">Inner membrane protein YjcH</fullName>
    </submittedName>
</protein>
<accession>A0A1J5TB95</accession>
<gene>
    <name evidence="3" type="primary">yjcH_2</name>
    <name evidence="2" type="synonym">yjcH_3</name>
    <name evidence="3" type="ORF">GALL_14560</name>
    <name evidence="2" type="ORF">GALL_209670</name>
</gene>
<keyword evidence="1" id="KW-0812">Transmembrane</keyword>
<dbReference type="InterPro" id="IPR007436">
    <property type="entry name" value="DUF485"/>
</dbReference>
<evidence type="ECO:0000313" key="3">
    <source>
        <dbReference type="EMBL" id="OIR18129.1"/>
    </source>
</evidence>
<sequence>MSLLIASKIQSNPKYLELVGRRDTLSWTLSAIVCVMYFGFILLIAFAPDVLTQPIAADSVIPVGMLAGVGVILASCVLTGVYVYKANTDFDPIVNEIVREASK</sequence>
<reference evidence="3" key="1">
    <citation type="submission" date="2016-10" db="EMBL/GenBank/DDBJ databases">
        <title>Sequence of Gallionella enrichment culture.</title>
        <authorList>
            <person name="Poehlein A."/>
            <person name="Muehling M."/>
            <person name="Daniel R."/>
        </authorList>
    </citation>
    <scope>NUCLEOTIDE SEQUENCE</scope>
</reference>
<feature type="transmembrane region" description="Helical" evidence="1">
    <location>
        <begin position="24"/>
        <end position="47"/>
    </location>
</feature>
<name>A0A1J5TB95_9ZZZZ</name>
<keyword evidence="1" id="KW-0472">Membrane</keyword>
<organism evidence="3">
    <name type="scientific">mine drainage metagenome</name>
    <dbReference type="NCBI Taxonomy" id="410659"/>
    <lineage>
        <taxon>unclassified sequences</taxon>
        <taxon>metagenomes</taxon>
        <taxon>ecological metagenomes</taxon>
    </lineage>
</organism>
<dbReference type="PANTHER" id="PTHR38598">
    <property type="entry name" value="INNER MEMBRANE PROTEIN YJCH"/>
    <property type="match status" value="1"/>
</dbReference>
<proteinExistence type="predicted"/>
<dbReference type="PANTHER" id="PTHR38598:SF1">
    <property type="entry name" value="INNER MEMBRANE PROTEIN YJCH"/>
    <property type="match status" value="1"/>
</dbReference>
<keyword evidence="1" id="KW-1133">Transmembrane helix</keyword>
<dbReference type="EMBL" id="MLJW01000003">
    <property type="protein sequence ID" value="OIR18129.1"/>
    <property type="molecule type" value="Genomic_DNA"/>
</dbReference>
<evidence type="ECO:0000256" key="1">
    <source>
        <dbReference type="SAM" id="Phobius"/>
    </source>
</evidence>
<dbReference type="GO" id="GO:0005886">
    <property type="term" value="C:plasma membrane"/>
    <property type="evidence" value="ECO:0007669"/>
    <property type="project" value="TreeGrafter"/>
</dbReference>
<comment type="caution">
    <text evidence="3">The sequence shown here is derived from an EMBL/GenBank/DDBJ whole genome shotgun (WGS) entry which is preliminary data.</text>
</comment>
<dbReference type="Pfam" id="PF04341">
    <property type="entry name" value="DUF485"/>
    <property type="match status" value="1"/>
</dbReference>
<dbReference type="InterPro" id="IPR052959">
    <property type="entry name" value="Inner_membrane_assoc"/>
</dbReference>
<dbReference type="AlphaFoldDB" id="A0A1J5TB95"/>
<feature type="transmembrane region" description="Helical" evidence="1">
    <location>
        <begin position="59"/>
        <end position="84"/>
    </location>
</feature>
<dbReference type="EMBL" id="MLJW01000139">
    <property type="protein sequence ID" value="OIQ97024.1"/>
    <property type="molecule type" value="Genomic_DNA"/>
</dbReference>
<evidence type="ECO:0000313" key="2">
    <source>
        <dbReference type="EMBL" id="OIQ97024.1"/>
    </source>
</evidence>